<comment type="caution">
    <text evidence="2">The sequence shown here is derived from an EMBL/GenBank/DDBJ whole genome shotgun (WGS) entry which is preliminary data.</text>
</comment>
<dbReference type="Gene3D" id="3.20.20.140">
    <property type="entry name" value="Metal-dependent hydrolases"/>
    <property type="match status" value="1"/>
</dbReference>
<dbReference type="SUPFAM" id="SSF51556">
    <property type="entry name" value="Metallo-dependent hydrolases"/>
    <property type="match status" value="1"/>
</dbReference>
<keyword evidence="3" id="KW-1185">Reference proteome</keyword>
<dbReference type="NCBIfam" id="NF004636">
    <property type="entry name" value="PRK05985.1"/>
    <property type="match status" value="1"/>
</dbReference>
<reference evidence="2 3" key="1">
    <citation type="submission" date="2023-09" db="EMBL/GenBank/DDBJ databases">
        <title>Whole genome shotgun sequencing (WGS) of Bosea sp. ZW T0_25, isolated from stored onions (Allium cepa).</title>
        <authorList>
            <person name="Stoll D.A."/>
            <person name="Huch M."/>
        </authorList>
    </citation>
    <scope>NUCLEOTIDE SEQUENCE [LARGE SCALE GENOMIC DNA]</scope>
    <source>
        <strain evidence="2 3">ZW T0_25</strain>
    </source>
</reference>
<dbReference type="InterPro" id="IPR011059">
    <property type="entry name" value="Metal-dep_hydrolase_composite"/>
</dbReference>
<name>A0ABU3S907_9HYPH</name>
<dbReference type="PANTHER" id="PTHR32027:SF9">
    <property type="entry name" value="BLL3847 PROTEIN"/>
    <property type="match status" value="1"/>
</dbReference>
<dbReference type="SUPFAM" id="SSF51338">
    <property type="entry name" value="Composite domain of metallo-dependent hydrolases"/>
    <property type="match status" value="1"/>
</dbReference>
<dbReference type="Pfam" id="PF07969">
    <property type="entry name" value="Amidohydro_3"/>
    <property type="match status" value="1"/>
</dbReference>
<evidence type="ECO:0000313" key="3">
    <source>
        <dbReference type="Proteomes" id="UP001254257"/>
    </source>
</evidence>
<dbReference type="EMBL" id="JAWDID010000022">
    <property type="protein sequence ID" value="MDU0341266.1"/>
    <property type="molecule type" value="Genomic_DNA"/>
</dbReference>
<dbReference type="Proteomes" id="UP001254257">
    <property type="component" value="Unassembled WGS sequence"/>
</dbReference>
<dbReference type="InterPro" id="IPR052349">
    <property type="entry name" value="Metallo-hydrolase_Enzymes"/>
</dbReference>
<gene>
    <name evidence="2" type="ORF">RKE40_15310</name>
</gene>
<accession>A0ABU3S907</accession>
<organism evidence="2 3">
    <name type="scientific">Bosea rubneri</name>
    <dbReference type="NCBI Taxonomy" id="3075434"/>
    <lineage>
        <taxon>Bacteria</taxon>
        <taxon>Pseudomonadati</taxon>
        <taxon>Pseudomonadota</taxon>
        <taxon>Alphaproteobacteria</taxon>
        <taxon>Hyphomicrobiales</taxon>
        <taxon>Boseaceae</taxon>
        <taxon>Bosea</taxon>
    </lineage>
</organism>
<evidence type="ECO:0000259" key="1">
    <source>
        <dbReference type="Pfam" id="PF07969"/>
    </source>
</evidence>
<protein>
    <submittedName>
        <fullName evidence="2">Amidohydrolase</fullName>
    </submittedName>
</protein>
<proteinExistence type="predicted"/>
<evidence type="ECO:0000313" key="2">
    <source>
        <dbReference type="EMBL" id="MDU0341266.1"/>
    </source>
</evidence>
<feature type="domain" description="Amidohydrolase 3" evidence="1">
    <location>
        <begin position="43"/>
        <end position="392"/>
    </location>
</feature>
<dbReference type="CDD" id="cd01293">
    <property type="entry name" value="Bact_CD"/>
    <property type="match status" value="1"/>
</dbReference>
<dbReference type="RefSeq" id="WP_316019095.1">
    <property type="nucleotide sequence ID" value="NZ_JAWDID010000022.1"/>
</dbReference>
<dbReference type="InterPro" id="IPR032466">
    <property type="entry name" value="Metal_Hydrolase"/>
</dbReference>
<dbReference type="PANTHER" id="PTHR32027">
    <property type="entry name" value="CYTOSINE DEAMINASE"/>
    <property type="match status" value="1"/>
</dbReference>
<dbReference type="Gene3D" id="2.30.40.10">
    <property type="entry name" value="Urease, subunit C, domain 1"/>
    <property type="match status" value="1"/>
</dbReference>
<sequence length="393" mass="42304">MTATFDLTLDNARLADGRLVSIEISGGRIVAIRSAGDPVQRGQELDLSGQLVLPGLTDGHVHLDKTLLALPWRPHRSAPSIRARIDDEKAHRRANPASLVERGAEKLLETALRLGTTSLRTHVDIDEVSKLDTLKEVLELRARWADRVQIQIVAFPQSGVVTCPVAAEYLEEALRMGADFIGGLDPLGIDGDQKGQLDVIFGLAERYGRGLDIHLHDGGETGLAEIDDIAARTRAAGLEGRTTISHAFALADAAPARLEATATALREAKVSILSSIPGGDRCPPIPKLRELGVDVFFGSDNIRDCWNPSSVIGMIDRMMLATYRFGLRRDEDIAALLDHATTIPARVAGLGDGEIKVGARADLIAFEALHLPQVVVERQIPSMVIADGTIVHG</sequence>
<dbReference type="InterPro" id="IPR013108">
    <property type="entry name" value="Amidohydro_3"/>
</dbReference>